<evidence type="ECO:0000256" key="2">
    <source>
        <dbReference type="SAM" id="SignalP"/>
    </source>
</evidence>
<comment type="caution">
    <text evidence="4">The sequence shown here is derived from an EMBL/GenBank/DDBJ whole genome shotgun (WGS) entry which is preliminary data.</text>
</comment>
<keyword evidence="5" id="KW-1185">Reference proteome</keyword>
<dbReference type="Gene3D" id="3.40.710.10">
    <property type="entry name" value="DD-peptidase/beta-lactamase superfamily"/>
    <property type="match status" value="1"/>
</dbReference>
<dbReference type="InterPro" id="IPR012338">
    <property type="entry name" value="Beta-lactam/transpept-like"/>
</dbReference>
<evidence type="ECO:0000259" key="3">
    <source>
        <dbReference type="Pfam" id="PF13354"/>
    </source>
</evidence>
<reference evidence="4 5" key="1">
    <citation type="submission" date="2020-07" db="EMBL/GenBank/DDBJ databases">
        <title>isolation of Luteimonas sp. SJ-16.</title>
        <authorList>
            <person name="Huang X.-X."/>
            <person name="Xu L."/>
            <person name="Sun J.-Q."/>
        </authorList>
    </citation>
    <scope>NUCLEOTIDE SEQUENCE [LARGE SCALE GENOMIC DNA]</scope>
    <source>
        <strain evidence="4 5">SJ-16</strain>
    </source>
</reference>
<dbReference type="InterPro" id="IPR045155">
    <property type="entry name" value="Beta-lactam_cat"/>
</dbReference>
<dbReference type="InterPro" id="IPR000871">
    <property type="entry name" value="Beta-lactam_class-A"/>
</dbReference>
<feature type="signal peptide" evidence="2">
    <location>
        <begin position="1"/>
        <end position="24"/>
    </location>
</feature>
<keyword evidence="2" id="KW-0732">Signal</keyword>
<dbReference type="PANTHER" id="PTHR35333:SF4">
    <property type="entry name" value="SLR0121 PROTEIN"/>
    <property type="match status" value="1"/>
</dbReference>
<dbReference type="PANTHER" id="PTHR35333">
    <property type="entry name" value="BETA-LACTAMASE"/>
    <property type="match status" value="1"/>
</dbReference>
<evidence type="ECO:0000313" key="5">
    <source>
        <dbReference type="Proteomes" id="UP000589896"/>
    </source>
</evidence>
<dbReference type="PRINTS" id="PR00118">
    <property type="entry name" value="BLACTAMASEA"/>
</dbReference>
<dbReference type="RefSeq" id="WP_180544420.1">
    <property type="nucleotide sequence ID" value="NZ_JACCJZ010000013.1"/>
</dbReference>
<sequence length="377" mass="40156">MLRFTLSAVVLASLLLADVRGAHARDAQTRAPSAGEVATLEAPPWAADLDRRLRSIDHAFGGEIGVYVHHLGRDETWGFRADETWYLASGVKVPVAIAVLREIEQEWLSLDSRITLLATDLVDGAGGTNAHPVGTRLRIGYLLEQMIVYSDNTATDMLIRTVGLGQVNAVANELIAAQGAHITSLADVRRLAYGAFHPGAAGLSSQDLLALQRAGTGQARVRKLAELLRVSPDTFAVPSLDSAFERYYATEANSATLRDYGRMLASLQQGLALEPEGTRHLLGVMARVQTGRQRIRAGLPPGAHFANKTGTQHRRLCDSGIVTMPAVGDRAPVRVVIAACVRGVAGAAGERALRDVAAAVTAAGVFSATDPMPVPRR</sequence>
<dbReference type="EMBL" id="JACCJZ010000013">
    <property type="protein sequence ID" value="NYZ62186.1"/>
    <property type="molecule type" value="Genomic_DNA"/>
</dbReference>
<evidence type="ECO:0000313" key="4">
    <source>
        <dbReference type="EMBL" id="NYZ62186.1"/>
    </source>
</evidence>
<protein>
    <submittedName>
        <fullName evidence="4">Serine hydrolase</fullName>
    </submittedName>
</protein>
<keyword evidence="4" id="KW-0378">Hydrolase</keyword>
<proteinExistence type="predicted"/>
<dbReference type="Proteomes" id="UP000589896">
    <property type="component" value="Unassembled WGS sequence"/>
</dbReference>
<feature type="domain" description="Beta-lactamase class A catalytic" evidence="3">
    <location>
        <begin position="65"/>
        <end position="326"/>
    </location>
</feature>
<name>A0A7Z0QP38_9GAMM</name>
<dbReference type="AlphaFoldDB" id="A0A7Z0QP38"/>
<dbReference type="GO" id="GO:0008800">
    <property type="term" value="F:beta-lactamase activity"/>
    <property type="evidence" value="ECO:0007669"/>
    <property type="project" value="UniProtKB-EC"/>
</dbReference>
<dbReference type="SUPFAM" id="SSF56601">
    <property type="entry name" value="beta-lactamase/transpeptidase-like"/>
    <property type="match status" value="1"/>
</dbReference>
<accession>A0A7Z0QP38</accession>
<feature type="chain" id="PRO_5030563681" evidence="2">
    <location>
        <begin position="25"/>
        <end position="377"/>
    </location>
</feature>
<dbReference type="GO" id="GO:0046677">
    <property type="term" value="P:response to antibiotic"/>
    <property type="evidence" value="ECO:0007669"/>
    <property type="project" value="InterPro"/>
</dbReference>
<dbReference type="Pfam" id="PF13354">
    <property type="entry name" value="Beta-lactamase2"/>
    <property type="match status" value="1"/>
</dbReference>
<dbReference type="GO" id="GO:0030655">
    <property type="term" value="P:beta-lactam antibiotic catabolic process"/>
    <property type="evidence" value="ECO:0007669"/>
    <property type="project" value="InterPro"/>
</dbReference>
<evidence type="ECO:0000256" key="1">
    <source>
        <dbReference type="ARBA" id="ARBA00001526"/>
    </source>
</evidence>
<gene>
    <name evidence="4" type="ORF">H0E82_05350</name>
</gene>
<organism evidence="4 5">
    <name type="scientific">Luteimonas deserti</name>
    <dbReference type="NCBI Taxonomy" id="2752306"/>
    <lineage>
        <taxon>Bacteria</taxon>
        <taxon>Pseudomonadati</taxon>
        <taxon>Pseudomonadota</taxon>
        <taxon>Gammaproteobacteria</taxon>
        <taxon>Lysobacterales</taxon>
        <taxon>Lysobacteraceae</taxon>
        <taxon>Luteimonas</taxon>
    </lineage>
</organism>
<comment type="catalytic activity">
    <reaction evidence="1">
        <text>a beta-lactam + H2O = a substituted beta-amino acid</text>
        <dbReference type="Rhea" id="RHEA:20401"/>
        <dbReference type="ChEBI" id="CHEBI:15377"/>
        <dbReference type="ChEBI" id="CHEBI:35627"/>
        <dbReference type="ChEBI" id="CHEBI:140347"/>
        <dbReference type="EC" id="3.5.2.6"/>
    </reaction>
</comment>